<feature type="compositionally biased region" description="Basic and acidic residues" evidence="2">
    <location>
        <begin position="277"/>
        <end position="292"/>
    </location>
</feature>
<reference evidence="3" key="2">
    <citation type="submission" date="2013-01" db="EMBL/GenBank/DDBJ databases">
        <title>The wheat powdery mildew genome reveals unique evolution of an obligate biotroph.</title>
        <authorList>
            <person name="Oberhaensli S."/>
            <person name="Wicker T."/>
            <person name="Keller B."/>
        </authorList>
    </citation>
    <scope>NUCLEOTIDE SEQUENCE</scope>
    <source>
        <strain evidence="3">96224</strain>
    </source>
</reference>
<name>A0A061HKU1_BLUGR</name>
<dbReference type="Proteomes" id="UP000053110">
    <property type="component" value="Unassembled WGS sequence"/>
</dbReference>
<dbReference type="OrthoDB" id="333551at2759"/>
<dbReference type="EMBL" id="KE374990">
    <property type="protein sequence ID" value="EPQ66703.1"/>
    <property type="molecule type" value="Genomic_DNA"/>
</dbReference>
<gene>
    <name evidence="3" type="ORF">BGT96224_4661</name>
    <name evidence="4" type="ORF">BGT96224V2_LOCUS1489</name>
</gene>
<evidence type="ECO:0000256" key="2">
    <source>
        <dbReference type="SAM" id="MobiDB-lite"/>
    </source>
</evidence>
<dbReference type="PANTHER" id="PTHR15885">
    <property type="entry name" value="COILED-COIL DOMAIN-CONTAINING PROTEIN 174"/>
    <property type="match status" value="1"/>
</dbReference>
<keyword evidence="1" id="KW-0175">Coiled coil</keyword>
<dbReference type="PANTHER" id="PTHR15885:SF1">
    <property type="entry name" value="COILED-COIL DOMAIN-CONTAINING PROTEIN 174"/>
    <property type="match status" value="1"/>
</dbReference>
<protein>
    <submittedName>
        <fullName evidence="4">Bgt-4661</fullName>
    </submittedName>
</protein>
<evidence type="ECO:0000256" key="1">
    <source>
        <dbReference type="ARBA" id="ARBA00023054"/>
    </source>
</evidence>
<evidence type="ECO:0000313" key="3">
    <source>
        <dbReference type="EMBL" id="EPQ66703.1"/>
    </source>
</evidence>
<dbReference type="Pfam" id="PF13300">
    <property type="entry name" value="DUF4078"/>
    <property type="match status" value="1"/>
</dbReference>
<feature type="region of interest" description="Disordered" evidence="2">
    <location>
        <begin position="1"/>
        <end position="23"/>
    </location>
</feature>
<feature type="region of interest" description="Disordered" evidence="2">
    <location>
        <begin position="39"/>
        <end position="60"/>
    </location>
</feature>
<sequence length="332" mass="37623">MTSNTSLYGIQKSRKAQKHVSSSSSLAFTSTLSSLLSTSALPNAGTSRTRPSKNKSDIFTYHRKNSLKRKIEIKKEGVRGNEGHSSTLETLNSGTVDDATLHRSQRRLKAKAKIYSQIKRGELIENEEMLVDFDQKWAKEGDAESSSDIESDDGHGEMVEYEDEFGRARRGTRAEVERLERRKHCALVGAEDLVQMSARPAMPSKLIYGDAVQSLAFNPDEPILAKMEALAAKRDRSLTPPEMRHYEADKEIRTKGVGFYSFSKNETLRQDEMKALEKERLETEKSREERKETKARRLKDIEERRRVIRGKRAIKQGNSFLDLLGDELGLGK</sequence>
<accession>A0A061HKU1</accession>
<dbReference type="HOGENOM" id="CLU_054813_0_0_1"/>
<reference evidence="5" key="1">
    <citation type="journal article" date="2013" name="Nat. Genet.">
        <title>The wheat powdery mildew genome shows the unique evolution of an obligate biotroph.</title>
        <authorList>
            <person name="Wicker T."/>
            <person name="Oberhaensli S."/>
            <person name="Parlange F."/>
            <person name="Buchmann J.P."/>
            <person name="Shatalina M."/>
            <person name="Roffler S."/>
            <person name="Ben-David R."/>
            <person name="Dolezel J."/>
            <person name="Simkova H."/>
            <person name="Schulze-Lefert P."/>
            <person name="Spanu P.D."/>
            <person name="Bruggmann R."/>
            <person name="Amselem J."/>
            <person name="Quesneville H."/>
            <person name="Ver Loren van Themaat E."/>
            <person name="Paape T."/>
            <person name="Shimizu K.K."/>
            <person name="Keller B."/>
        </authorList>
    </citation>
    <scope>NUCLEOTIDE SEQUENCE [LARGE SCALE GENOMIC DNA]</scope>
    <source>
        <strain evidence="5">96224</strain>
    </source>
</reference>
<dbReference type="InterPro" id="IPR025066">
    <property type="entry name" value="CCDC174-like"/>
</dbReference>
<reference evidence="4" key="3">
    <citation type="submission" date="2018-07" db="EMBL/GenBank/DDBJ databases">
        <authorList>
            <person name="Quirk P.G."/>
            <person name="Krulwich T.A."/>
        </authorList>
    </citation>
    <scope>NUCLEOTIDE SEQUENCE</scope>
    <source>
        <strain evidence="4">96224</strain>
    </source>
</reference>
<dbReference type="GO" id="GO:0005634">
    <property type="term" value="C:nucleus"/>
    <property type="evidence" value="ECO:0007669"/>
    <property type="project" value="TreeGrafter"/>
</dbReference>
<feature type="region of interest" description="Disordered" evidence="2">
    <location>
        <begin position="277"/>
        <end position="298"/>
    </location>
</feature>
<evidence type="ECO:0000313" key="4">
    <source>
        <dbReference type="EMBL" id="SUZ08324.1"/>
    </source>
</evidence>
<dbReference type="AlphaFoldDB" id="A0A061HKU1"/>
<evidence type="ECO:0000313" key="5">
    <source>
        <dbReference type="Proteomes" id="UP000053110"/>
    </source>
</evidence>
<proteinExistence type="predicted"/>
<organism evidence="4">
    <name type="scientific">Blumeria graminis f. sp. tritici 96224</name>
    <dbReference type="NCBI Taxonomy" id="1268274"/>
    <lineage>
        <taxon>Eukaryota</taxon>
        <taxon>Fungi</taxon>
        <taxon>Dikarya</taxon>
        <taxon>Ascomycota</taxon>
        <taxon>Pezizomycotina</taxon>
        <taxon>Leotiomycetes</taxon>
        <taxon>Erysiphales</taxon>
        <taxon>Erysiphaceae</taxon>
        <taxon>Blumeria</taxon>
    </lineage>
</organism>
<dbReference type="EMBL" id="UIGY01000017">
    <property type="protein sequence ID" value="SUZ08324.1"/>
    <property type="molecule type" value="Genomic_DNA"/>
</dbReference>